<gene>
    <name evidence="4 5" type="primary">LOC110425344</name>
</gene>
<feature type="region of interest" description="Disordered" evidence="2">
    <location>
        <begin position="255"/>
        <end position="279"/>
    </location>
</feature>
<dbReference type="RefSeq" id="XP_021295910.1">
    <property type="nucleotide sequence ID" value="XM_021440235.1"/>
</dbReference>
<reference evidence="4 5" key="1">
    <citation type="submission" date="2025-04" db="UniProtKB">
        <authorList>
            <consortium name="RefSeq"/>
        </authorList>
    </citation>
    <scope>IDENTIFICATION</scope>
    <source>
        <tissue evidence="4 5">Leaf</tissue>
    </source>
</reference>
<keyword evidence="3" id="KW-1185">Reference proteome</keyword>
<sequence>MDQNPGGQIGILQMLGLSQQNGGLGFPGCLQTGGIMDQNGMMQMLGLLQQYGGLGLSGGLQTGGPSQYYGHMQANPGLSQYQVNLPGNPGTPVAIPGTNNAVEQSGNETNNLSEAAIRSKRHRVKKKDEVTNMQKQITEITELNGVMSAEIKQLNEKGDHQVNEMRQLQGCIAQLEKTNTDLKNQVEELTPLVMDVQKLQKENLELKAQNHLLMKKSGADINRALMNKYGKSKSKIKRLKTANLALTMQIINYNDDEDREQGGPSKSNQSKVLLLSNQN</sequence>
<accession>A0A6J1B900</accession>
<keyword evidence="1" id="KW-0175">Coiled coil</keyword>
<feature type="compositionally biased region" description="Polar residues" evidence="2">
    <location>
        <begin position="264"/>
        <end position="279"/>
    </location>
</feature>
<dbReference type="CDD" id="cd14686">
    <property type="entry name" value="bZIP"/>
    <property type="match status" value="1"/>
</dbReference>
<proteinExistence type="predicted"/>
<name>A0A6J1B900_9ROSI</name>
<organism evidence="3 5">
    <name type="scientific">Herrania umbratica</name>
    <dbReference type="NCBI Taxonomy" id="108875"/>
    <lineage>
        <taxon>Eukaryota</taxon>
        <taxon>Viridiplantae</taxon>
        <taxon>Streptophyta</taxon>
        <taxon>Embryophyta</taxon>
        <taxon>Tracheophyta</taxon>
        <taxon>Spermatophyta</taxon>
        <taxon>Magnoliopsida</taxon>
        <taxon>eudicotyledons</taxon>
        <taxon>Gunneridae</taxon>
        <taxon>Pentapetalae</taxon>
        <taxon>rosids</taxon>
        <taxon>malvids</taxon>
        <taxon>Malvales</taxon>
        <taxon>Malvaceae</taxon>
        <taxon>Byttnerioideae</taxon>
        <taxon>Herrania</taxon>
    </lineage>
</organism>
<evidence type="ECO:0000313" key="4">
    <source>
        <dbReference type="RefSeq" id="XP_021295910.1"/>
    </source>
</evidence>
<protein>
    <submittedName>
        <fullName evidence="4 5">Uncharacterized protein LOC110425344 isoform X1</fullName>
    </submittedName>
</protein>
<evidence type="ECO:0000256" key="1">
    <source>
        <dbReference type="SAM" id="Coils"/>
    </source>
</evidence>
<dbReference type="RefSeq" id="XP_021295912.1">
    <property type="nucleotide sequence ID" value="XM_021440237.1"/>
</dbReference>
<evidence type="ECO:0000313" key="5">
    <source>
        <dbReference type="RefSeq" id="XP_021295912.1"/>
    </source>
</evidence>
<dbReference type="GeneID" id="110425344"/>
<evidence type="ECO:0000313" key="3">
    <source>
        <dbReference type="Proteomes" id="UP000504621"/>
    </source>
</evidence>
<evidence type="ECO:0000256" key="2">
    <source>
        <dbReference type="SAM" id="MobiDB-lite"/>
    </source>
</evidence>
<feature type="coiled-coil region" evidence="1">
    <location>
        <begin position="165"/>
        <end position="216"/>
    </location>
</feature>
<dbReference type="AlphaFoldDB" id="A0A6J1B900"/>
<dbReference type="Proteomes" id="UP000504621">
    <property type="component" value="Unplaced"/>
</dbReference>